<gene>
    <name evidence="1" type="ORF">SAMN05216474_0011</name>
</gene>
<keyword evidence="1" id="KW-0808">Transferase</keyword>
<evidence type="ECO:0000313" key="2">
    <source>
        <dbReference type="Proteomes" id="UP000236454"/>
    </source>
</evidence>
<proteinExistence type="predicted"/>
<keyword evidence="2" id="KW-1185">Reference proteome</keyword>
<sequence>MLHLIIGNTGAGKSSYAQKLKKEVGGVLFSIDEWNKVLFLEDKTSSHGLEWFLERIERGEKMIQSLIIQLEEYEVNAVLDLGFSKKAHRLKFIKFAKLHNFKIQLHYLDIDKATRWQRVKFRNINKGPTYQFKVNKAEFDFMETWFEELTPDELKKCVIFRG</sequence>
<accession>A0A1I6X963</accession>
<dbReference type="OrthoDB" id="531205at2"/>
<protein>
    <submittedName>
        <fullName evidence="1">Predicted kinase</fullName>
    </submittedName>
</protein>
<keyword evidence="1" id="KW-0418">Kinase</keyword>
<name>A0A1I6X963_9FLAO</name>
<reference evidence="1 2" key="1">
    <citation type="submission" date="2016-10" db="EMBL/GenBank/DDBJ databases">
        <authorList>
            <person name="de Groot N.N."/>
        </authorList>
    </citation>
    <scope>NUCLEOTIDE SEQUENCE [LARGE SCALE GENOMIC DNA]</scope>
    <source>
        <strain evidence="1 2">CGMCC 1.7005</strain>
    </source>
</reference>
<dbReference type="RefSeq" id="WP_090244703.1">
    <property type="nucleotide sequence ID" value="NZ_FPAS01000001.1"/>
</dbReference>
<dbReference type="Proteomes" id="UP000236454">
    <property type="component" value="Unassembled WGS sequence"/>
</dbReference>
<dbReference type="Pfam" id="PF13671">
    <property type="entry name" value="AAA_33"/>
    <property type="match status" value="1"/>
</dbReference>
<dbReference type="EMBL" id="FPAS01000001">
    <property type="protein sequence ID" value="SFT34612.1"/>
    <property type="molecule type" value="Genomic_DNA"/>
</dbReference>
<dbReference type="Gene3D" id="3.40.50.300">
    <property type="entry name" value="P-loop containing nucleotide triphosphate hydrolases"/>
    <property type="match status" value="1"/>
</dbReference>
<organism evidence="1 2">
    <name type="scientific">Lishizhenia tianjinensis</name>
    <dbReference type="NCBI Taxonomy" id="477690"/>
    <lineage>
        <taxon>Bacteria</taxon>
        <taxon>Pseudomonadati</taxon>
        <taxon>Bacteroidota</taxon>
        <taxon>Flavobacteriia</taxon>
        <taxon>Flavobacteriales</taxon>
        <taxon>Crocinitomicaceae</taxon>
        <taxon>Lishizhenia</taxon>
    </lineage>
</organism>
<dbReference type="SUPFAM" id="SSF52540">
    <property type="entry name" value="P-loop containing nucleoside triphosphate hydrolases"/>
    <property type="match status" value="1"/>
</dbReference>
<dbReference type="STRING" id="477690.SAMN05216474_0011"/>
<dbReference type="GO" id="GO:0016301">
    <property type="term" value="F:kinase activity"/>
    <property type="evidence" value="ECO:0007669"/>
    <property type="project" value="UniProtKB-KW"/>
</dbReference>
<dbReference type="AlphaFoldDB" id="A0A1I6X963"/>
<evidence type="ECO:0000313" key="1">
    <source>
        <dbReference type="EMBL" id="SFT34612.1"/>
    </source>
</evidence>
<dbReference type="InterPro" id="IPR027417">
    <property type="entry name" value="P-loop_NTPase"/>
</dbReference>